<name>A0A369JJY0_HYPMA</name>
<evidence type="ECO:0000313" key="2">
    <source>
        <dbReference type="Proteomes" id="UP000076154"/>
    </source>
</evidence>
<dbReference type="InParanoid" id="A0A369JJY0"/>
<organism evidence="1 2">
    <name type="scientific">Hypsizygus marmoreus</name>
    <name type="common">White beech mushroom</name>
    <name type="synonym">Agaricus marmoreus</name>
    <dbReference type="NCBI Taxonomy" id="39966"/>
    <lineage>
        <taxon>Eukaryota</taxon>
        <taxon>Fungi</taxon>
        <taxon>Dikarya</taxon>
        <taxon>Basidiomycota</taxon>
        <taxon>Agaricomycotina</taxon>
        <taxon>Agaricomycetes</taxon>
        <taxon>Agaricomycetidae</taxon>
        <taxon>Agaricales</taxon>
        <taxon>Tricholomatineae</taxon>
        <taxon>Lyophyllaceae</taxon>
        <taxon>Hypsizygus</taxon>
    </lineage>
</organism>
<sequence>MIESRIPELEKVKIHVGPSNSILLFFERETIPPQPDLSTFEKAKALQKAGLVLDYPSVTEVYWEGRDELDFI</sequence>
<keyword evidence="2" id="KW-1185">Reference proteome</keyword>
<reference evidence="1" key="1">
    <citation type="submission" date="2018-04" db="EMBL/GenBank/DDBJ databases">
        <title>Whole genome sequencing of Hypsizygus marmoreus.</title>
        <authorList>
            <person name="Choi I.-G."/>
            <person name="Min B."/>
            <person name="Kim J.-G."/>
            <person name="Kim S."/>
            <person name="Oh Y.-L."/>
            <person name="Kong W.-S."/>
            <person name="Park H."/>
            <person name="Jeong J."/>
            <person name="Song E.-S."/>
        </authorList>
    </citation>
    <scope>NUCLEOTIDE SEQUENCE [LARGE SCALE GENOMIC DNA]</scope>
    <source>
        <strain evidence="1">51987-8</strain>
    </source>
</reference>
<comment type="caution">
    <text evidence="1">The sequence shown here is derived from an EMBL/GenBank/DDBJ whole genome shotgun (WGS) entry which is preliminary data.</text>
</comment>
<dbReference type="Proteomes" id="UP000076154">
    <property type="component" value="Unassembled WGS sequence"/>
</dbReference>
<dbReference type="AlphaFoldDB" id="A0A369JJY0"/>
<proteinExistence type="predicted"/>
<protein>
    <submittedName>
        <fullName evidence="1">Uncharacterized protein</fullName>
    </submittedName>
</protein>
<evidence type="ECO:0000313" key="1">
    <source>
        <dbReference type="EMBL" id="RDB22148.1"/>
    </source>
</evidence>
<accession>A0A369JJY0</accession>
<gene>
    <name evidence="1" type="ORF">Hypma_010652</name>
</gene>
<dbReference type="EMBL" id="LUEZ02000052">
    <property type="protein sequence ID" value="RDB22148.1"/>
    <property type="molecule type" value="Genomic_DNA"/>
</dbReference>